<dbReference type="PROSITE" id="PS51257">
    <property type="entry name" value="PROKAR_LIPOPROTEIN"/>
    <property type="match status" value="1"/>
</dbReference>
<proteinExistence type="predicted"/>
<keyword evidence="3" id="KW-1185">Reference proteome</keyword>
<dbReference type="Proteomes" id="UP000663090">
    <property type="component" value="Chromosome"/>
</dbReference>
<protein>
    <recommendedName>
        <fullName evidence="4">Lipoprotein</fullName>
    </recommendedName>
</protein>
<organism evidence="2 3">
    <name type="scientific">Myxococcus landrumensis</name>
    <dbReference type="NCBI Taxonomy" id="2813577"/>
    <lineage>
        <taxon>Bacteria</taxon>
        <taxon>Pseudomonadati</taxon>
        <taxon>Myxococcota</taxon>
        <taxon>Myxococcia</taxon>
        <taxon>Myxococcales</taxon>
        <taxon>Cystobacterineae</taxon>
        <taxon>Myxococcaceae</taxon>
        <taxon>Myxococcus</taxon>
    </lineage>
</organism>
<dbReference type="EMBL" id="CP071091">
    <property type="protein sequence ID" value="QSQ14096.1"/>
    <property type="molecule type" value="Genomic_DNA"/>
</dbReference>
<evidence type="ECO:0000313" key="3">
    <source>
        <dbReference type="Proteomes" id="UP000663090"/>
    </source>
</evidence>
<feature type="region of interest" description="Disordered" evidence="1">
    <location>
        <begin position="26"/>
        <end position="45"/>
    </location>
</feature>
<gene>
    <name evidence="2" type="ORF">JY572_38250</name>
</gene>
<reference evidence="2 3" key="1">
    <citation type="submission" date="2021-02" db="EMBL/GenBank/DDBJ databases">
        <title>De Novo genome assembly of isolated myxobacteria.</title>
        <authorList>
            <person name="Stevens D.C."/>
        </authorList>
    </citation>
    <scope>NUCLEOTIDE SEQUENCE [LARGE SCALE GENOMIC DNA]</scope>
    <source>
        <strain evidence="2 3">SCHIC003</strain>
    </source>
</reference>
<sequence>MKRPLHRLTLTAWLVLGLGCGNTHEPSASLPSEHPLPTTGIDSSSAPIEAHPVTGFSVPYASNGALLGRFARYCGKVNIHQTTGGAWTTDPDCTSGCNIGELEYCQKFWPNATSIQEGDVTSKANNVWNNAMCGPVVDDFDGQDEFECYADPICGDSICHTDDGESPSTCSADCGTCGNNVCGTNENHLLCPNDCGSASACGDGACNNGESPATCAVDCVAPTLTTTVDFPSGVLQFPTEEDFNSLYHAIASNPAAVASLPNGFGHLKGYLSQFPVNETTYEVDQAEYLRDLKAHIVTDEALQHLVNPDLQVLAGGKLYQFTDIGLFKVDLDKLSWFKTWHTANQASINFDPHFTSAPGETALGEDQYQVAPGVTRIDLHQEKMAGSDTTPDATETVLGRFSRYCGKVNSRQTPGGAWTPDPDCTSGCNIGGLAYCQKFWPTTTTIRQISVSSKPNNAWVNAQCSPIVDDFDGHDEFECVAVTQPSLPPVTPPAPGGGLCNPPLPSYDLHTVGSGFNKSADKQFGNRRFIFKTKKINAWLFRSISIKGKLQRRKKALFVKYWGPSYADRIVIGTDNMDLHTNYIFTTPQNFNTLQRPNFTKIIKFKLGNYLFDVMDINVNVNALGYSLNQSQINAFVNSQLNQVVGGQLNNAWTGIENSFLASIDSNYVERYKNYTKKVNSLKEQNRFRITLGHVEKHLGYSHKNSWTFDWNIALGQNTYKYDMKAGSFFGRAQVDCAWYGVRIVKQ</sequence>
<dbReference type="InterPro" id="IPR036454">
    <property type="entry name" value="Amyloid_glyco_heparin-bd_sf"/>
</dbReference>
<evidence type="ECO:0000256" key="1">
    <source>
        <dbReference type="SAM" id="MobiDB-lite"/>
    </source>
</evidence>
<accession>A0ABX7N5T7</accession>
<dbReference type="SUPFAM" id="SSF56491">
    <property type="entry name" value="A heparin-binding domain"/>
    <property type="match status" value="1"/>
</dbReference>
<evidence type="ECO:0000313" key="2">
    <source>
        <dbReference type="EMBL" id="QSQ14096.1"/>
    </source>
</evidence>
<name>A0ABX7N5T7_9BACT</name>
<evidence type="ECO:0008006" key="4">
    <source>
        <dbReference type="Google" id="ProtNLM"/>
    </source>
</evidence>